<dbReference type="GO" id="GO:0030154">
    <property type="term" value="P:cell differentiation"/>
    <property type="evidence" value="ECO:0007669"/>
    <property type="project" value="UniProtKB-KW"/>
</dbReference>
<feature type="transmembrane region" description="Helical" evidence="8">
    <location>
        <begin position="50"/>
        <end position="71"/>
    </location>
</feature>
<accession>A0A835JDK8</accession>
<sequence length="122" mass="13836">MKSVMITDKSTIPSLIKQGGKHKLSYLLGSRKDIVDHKETFRDKVYKQEVVALVNYWISSLMLVGSSGARFSRKFSIMPKKFGSSHVLRELGYDESKIACCGRRWMLDTDRVSPGGPDPHHH</sequence>
<evidence type="ECO:0000256" key="3">
    <source>
        <dbReference type="ARBA" id="ARBA00022525"/>
    </source>
</evidence>
<protein>
    <submittedName>
        <fullName evidence="9">Uncharacterized protein</fullName>
    </submittedName>
</protein>
<evidence type="ECO:0000256" key="4">
    <source>
        <dbReference type="ARBA" id="ARBA00022729"/>
    </source>
</evidence>
<keyword evidence="8" id="KW-1133">Transmembrane helix</keyword>
<comment type="caution">
    <text evidence="9">The sequence shown here is derived from an EMBL/GenBank/DDBJ whole genome shotgun (WGS) entry which is preliminary data.</text>
</comment>
<evidence type="ECO:0000256" key="6">
    <source>
        <dbReference type="ARBA" id="ARBA00023180"/>
    </source>
</evidence>
<dbReference type="InterPro" id="IPR039617">
    <property type="entry name" value="CLAVATA3-CLE"/>
</dbReference>
<dbReference type="EMBL" id="JADGMS010000016">
    <property type="protein sequence ID" value="KAF9666609.1"/>
    <property type="molecule type" value="Genomic_DNA"/>
</dbReference>
<keyword evidence="4" id="KW-0732">Signal</keyword>
<gene>
    <name evidence="9" type="ORF">SADUNF_Sadunf16G0246600</name>
</gene>
<evidence type="ECO:0000256" key="5">
    <source>
        <dbReference type="ARBA" id="ARBA00022782"/>
    </source>
</evidence>
<evidence type="ECO:0000313" key="10">
    <source>
        <dbReference type="Proteomes" id="UP000657918"/>
    </source>
</evidence>
<keyword evidence="3" id="KW-0964">Secreted</keyword>
<reference evidence="9 10" key="1">
    <citation type="submission" date="2020-10" db="EMBL/GenBank/DDBJ databases">
        <title>Plant Genome Project.</title>
        <authorList>
            <person name="Zhang R.-G."/>
        </authorList>
    </citation>
    <scope>NUCLEOTIDE SEQUENCE [LARGE SCALE GENOMIC DNA]</scope>
    <source>
        <strain evidence="9">FAFU-HL-1</strain>
        <tissue evidence="9">Leaf</tissue>
    </source>
</reference>
<keyword evidence="7" id="KW-0379">Hydroxylation</keyword>
<keyword evidence="10" id="KW-1185">Reference proteome</keyword>
<comment type="subcellular location">
    <subcellularLocation>
        <location evidence="1">Secreted</location>
        <location evidence="1">Extracellular space</location>
    </subcellularLocation>
</comment>
<evidence type="ECO:0000256" key="2">
    <source>
        <dbReference type="ARBA" id="ARBA00005416"/>
    </source>
</evidence>
<dbReference type="PANTHER" id="PTHR36016:SF4">
    <property type="entry name" value="CLAVATA3_ESR (CLE) GENE FAMILY MEMBER"/>
    <property type="match status" value="1"/>
</dbReference>
<evidence type="ECO:0000313" key="9">
    <source>
        <dbReference type="EMBL" id="KAF9666609.1"/>
    </source>
</evidence>
<evidence type="ECO:0000256" key="1">
    <source>
        <dbReference type="ARBA" id="ARBA00004239"/>
    </source>
</evidence>
<name>A0A835JDK8_9ROSI</name>
<dbReference type="AlphaFoldDB" id="A0A835JDK8"/>
<evidence type="ECO:0000256" key="7">
    <source>
        <dbReference type="ARBA" id="ARBA00023278"/>
    </source>
</evidence>
<proteinExistence type="inferred from homology"/>
<keyword evidence="6" id="KW-0325">Glycoprotein</keyword>
<comment type="similarity">
    <text evidence="2">Belongs to the CLV3/ESR signal peptide family.</text>
</comment>
<keyword evidence="5" id="KW-0221">Differentiation</keyword>
<dbReference type="PANTHER" id="PTHR36016">
    <property type="entry name" value="CLAVATA3/ESR (CLE)-RELATED PROTEIN 7"/>
    <property type="match status" value="1"/>
</dbReference>
<dbReference type="GO" id="GO:0005576">
    <property type="term" value="C:extracellular region"/>
    <property type="evidence" value="ECO:0007669"/>
    <property type="project" value="UniProtKB-SubCell"/>
</dbReference>
<organism evidence="9 10">
    <name type="scientific">Salix dunnii</name>
    <dbReference type="NCBI Taxonomy" id="1413687"/>
    <lineage>
        <taxon>Eukaryota</taxon>
        <taxon>Viridiplantae</taxon>
        <taxon>Streptophyta</taxon>
        <taxon>Embryophyta</taxon>
        <taxon>Tracheophyta</taxon>
        <taxon>Spermatophyta</taxon>
        <taxon>Magnoliopsida</taxon>
        <taxon>eudicotyledons</taxon>
        <taxon>Gunneridae</taxon>
        <taxon>Pentapetalae</taxon>
        <taxon>rosids</taxon>
        <taxon>fabids</taxon>
        <taxon>Malpighiales</taxon>
        <taxon>Salicaceae</taxon>
        <taxon>Saliceae</taxon>
        <taxon>Salix</taxon>
    </lineage>
</organism>
<dbReference type="Proteomes" id="UP000657918">
    <property type="component" value="Chromosome 16"/>
</dbReference>
<dbReference type="OrthoDB" id="1406315at2759"/>
<evidence type="ECO:0000256" key="8">
    <source>
        <dbReference type="SAM" id="Phobius"/>
    </source>
</evidence>
<keyword evidence="8" id="KW-0812">Transmembrane</keyword>
<keyword evidence="8" id="KW-0472">Membrane</keyword>